<evidence type="ECO:0000313" key="2">
    <source>
        <dbReference type="EMBL" id="KAK7605747.1"/>
    </source>
</evidence>
<proteinExistence type="predicted"/>
<accession>A0ABR1MS45</accession>
<evidence type="ECO:0000313" key="3">
    <source>
        <dbReference type="Proteomes" id="UP001367316"/>
    </source>
</evidence>
<comment type="caution">
    <text evidence="2">The sequence shown here is derived from an EMBL/GenBank/DDBJ whole genome shotgun (WGS) entry which is preliminary data.</text>
</comment>
<reference evidence="2 3" key="1">
    <citation type="submission" date="2024-04" db="EMBL/GenBank/DDBJ databases">
        <title>Phyllosticta paracitricarpa is synonymous to the EU quarantine fungus P. citricarpa based on phylogenomic analyses.</title>
        <authorList>
            <consortium name="Lawrence Berkeley National Laboratory"/>
            <person name="Van ingen-buijs V.A."/>
            <person name="Van westerhoven A.C."/>
            <person name="Haridas S."/>
            <person name="Skiadas P."/>
            <person name="Martin F."/>
            <person name="Groenewald J.Z."/>
            <person name="Crous P.W."/>
            <person name="Seidl M.F."/>
        </authorList>
    </citation>
    <scope>NUCLEOTIDE SEQUENCE [LARGE SCALE GENOMIC DNA]</scope>
    <source>
        <strain evidence="2 3">CBS 141358</strain>
    </source>
</reference>
<gene>
    <name evidence="2" type="ORF">JOL62DRAFT_399442</name>
</gene>
<feature type="compositionally biased region" description="Polar residues" evidence="1">
    <location>
        <begin position="434"/>
        <end position="444"/>
    </location>
</feature>
<name>A0ABR1MS45_9PEZI</name>
<feature type="region of interest" description="Disordered" evidence="1">
    <location>
        <begin position="177"/>
        <end position="272"/>
    </location>
</feature>
<organism evidence="2 3">
    <name type="scientific">Phyllosticta paracitricarpa</name>
    <dbReference type="NCBI Taxonomy" id="2016321"/>
    <lineage>
        <taxon>Eukaryota</taxon>
        <taxon>Fungi</taxon>
        <taxon>Dikarya</taxon>
        <taxon>Ascomycota</taxon>
        <taxon>Pezizomycotina</taxon>
        <taxon>Dothideomycetes</taxon>
        <taxon>Dothideomycetes incertae sedis</taxon>
        <taxon>Botryosphaeriales</taxon>
        <taxon>Phyllostictaceae</taxon>
        <taxon>Phyllosticta</taxon>
    </lineage>
</organism>
<feature type="compositionally biased region" description="Polar residues" evidence="1">
    <location>
        <begin position="457"/>
        <end position="475"/>
    </location>
</feature>
<dbReference type="Proteomes" id="UP001367316">
    <property type="component" value="Unassembled WGS sequence"/>
</dbReference>
<protein>
    <submittedName>
        <fullName evidence="2">Uncharacterized protein</fullName>
    </submittedName>
</protein>
<feature type="region of interest" description="Disordered" evidence="1">
    <location>
        <begin position="421"/>
        <end position="488"/>
    </location>
</feature>
<dbReference type="EMBL" id="JBBPBF010000069">
    <property type="protein sequence ID" value="KAK7605747.1"/>
    <property type="molecule type" value="Genomic_DNA"/>
</dbReference>
<keyword evidence="3" id="KW-1185">Reference proteome</keyword>
<evidence type="ECO:0000256" key="1">
    <source>
        <dbReference type="SAM" id="MobiDB-lite"/>
    </source>
</evidence>
<feature type="compositionally biased region" description="Low complexity" evidence="1">
    <location>
        <begin position="202"/>
        <end position="215"/>
    </location>
</feature>
<sequence length="488" mass="51787">MVRVRAPPVVPAASSPAPPLTLQQELHQFEEKLPVNAKPTADALHDFTEICRRHDVKKKALWMRLTDRCRVLIATAEAQFGQNATRLQSIQKSPWGVSLADLGDVWGYDLVFSRRLVTLLAAMACRSESSLDWKTCADAINKACAARRAGTRTKRGLPHDAMLTPDDVEEASAALGLGPLDQKRLSSKPARPPISSKVTSIPPSSVLSADSASAPPSAPALDEKIPSAEPPAAASLPAPGPVKSMHPTAPYVPFRGSKRALDSPRPASAVSSAKRLRTGLLFGGVGEDTRGRGFDRGFNRGFDGCLDEMLGAGETNRAKGLVDKTGAGEKRRRRRFDHIPDAKNPRFPIANAKAGQDVEAAATHKENIHNSIAGILFGGPRSDFTSPEVGRHFSSNSSVISDDHFRFDDEDEGDLGSLASIGKSHSGPSLLKVRNSTPTPTAATKISDAPGDLPSPCVTNTIGSTHTTTQVSGPKSSGRAKLDSLPPA</sequence>